<dbReference type="EMBL" id="CP002691">
    <property type="protein sequence ID" value="AEE53967.1"/>
    <property type="molecule type" value="Genomic_DNA"/>
</dbReference>
<keyword evidence="1" id="KW-0732">Signal</keyword>
<feature type="chain" id="PRO_5003317502" description="DUF1795 domain-containing protein" evidence="1">
    <location>
        <begin position="23"/>
        <end position="176"/>
    </location>
</feature>
<evidence type="ECO:0008006" key="4">
    <source>
        <dbReference type="Google" id="ProtNLM"/>
    </source>
</evidence>
<sequence>MQNLIVAICLAIGLLVGLSVQAQTDNWQKTDLGEGISIKYPGSPSKREMDGGVTMHRFKTADSLSVLTVLIRDLTSLGITEEQLLAATETDEFWDQVQTSALQSLPNAKLLKMERVKVKDLPALTIDLEFPREGKINILTQVIFVKGIKSYTVNFNSLEGKGSSTTKELFLSSVDF</sequence>
<feature type="signal peptide" evidence="1">
    <location>
        <begin position="1"/>
        <end position="22"/>
    </location>
</feature>
<keyword evidence="3" id="KW-1185">Reference proteome</keyword>
<dbReference type="Proteomes" id="UP000008461">
    <property type="component" value="Chromosome"/>
</dbReference>
<reference evidence="2 3" key="1">
    <citation type="journal article" date="2011" name="Stand. Genomic Sci.">
        <title>Complete genome sequence of Haliscomenobacter hydrossis type strain (O).</title>
        <authorList>
            <consortium name="US DOE Joint Genome Institute (JGI-PGF)"/>
            <person name="Daligault H."/>
            <person name="Lapidus A."/>
            <person name="Zeytun A."/>
            <person name="Nolan M."/>
            <person name="Lucas S."/>
            <person name="Del Rio T.G."/>
            <person name="Tice H."/>
            <person name="Cheng J.F."/>
            <person name="Tapia R."/>
            <person name="Han C."/>
            <person name="Goodwin L."/>
            <person name="Pitluck S."/>
            <person name="Liolios K."/>
            <person name="Pagani I."/>
            <person name="Ivanova N."/>
            <person name="Huntemann M."/>
            <person name="Mavromatis K."/>
            <person name="Mikhailova N."/>
            <person name="Pati A."/>
            <person name="Chen A."/>
            <person name="Palaniappan K."/>
            <person name="Land M."/>
            <person name="Hauser L."/>
            <person name="Brambilla E.M."/>
            <person name="Rohde M."/>
            <person name="Verbarg S."/>
            <person name="Goker M."/>
            <person name="Bristow J."/>
            <person name="Eisen J.A."/>
            <person name="Markowitz V."/>
            <person name="Hugenholtz P."/>
            <person name="Kyrpides N.C."/>
            <person name="Klenk H.P."/>
            <person name="Woyke T."/>
        </authorList>
    </citation>
    <scope>NUCLEOTIDE SEQUENCE [LARGE SCALE GENOMIC DNA]</scope>
    <source>
        <strain evidence="3">ATCC 27775 / DSM 1100 / LMG 10767 / O</strain>
    </source>
</reference>
<proteinExistence type="predicted"/>
<dbReference type="HOGENOM" id="CLU_1523091_0_0_10"/>
<gene>
    <name evidence="2" type="ordered locus">Halhy_6145</name>
</gene>
<dbReference type="RefSeq" id="WP_013768489.1">
    <property type="nucleotide sequence ID" value="NC_015510.1"/>
</dbReference>
<reference key="2">
    <citation type="submission" date="2011-04" db="EMBL/GenBank/DDBJ databases">
        <title>Complete sequence of chromosome of Haliscomenobacter hydrossis DSM 1100.</title>
        <authorList>
            <consortium name="US DOE Joint Genome Institute (JGI-PGF)"/>
            <person name="Lucas S."/>
            <person name="Han J."/>
            <person name="Lapidus A."/>
            <person name="Bruce D."/>
            <person name="Goodwin L."/>
            <person name="Pitluck S."/>
            <person name="Peters L."/>
            <person name="Kyrpides N."/>
            <person name="Mavromatis K."/>
            <person name="Ivanova N."/>
            <person name="Ovchinnikova G."/>
            <person name="Pagani I."/>
            <person name="Daligault H."/>
            <person name="Detter J.C."/>
            <person name="Han C."/>
            <person name="Land M."/>
            <person name="Hauser L."/>
            <person name="Markowitz V."/>
            <person name="Cheng J.-F."/>
            <person name="Hugenholtz P."/>
            <person name="Woyke T."/>
            <person name="Wu D."/>
            <person name="Verbarg S."/>
            <person name="Frueling A."/>
            <person name="Brambilla E."/>
            <person name="Klenk H.-P."/>
            <person name="Eisen J.A."/>
        </authorList>
    </citation>
    <scope>NUCLEOTIDE SEQUENCE</scope>
    <source>
        <strain>DSM 1100</strain>
    </source>
</reference>
<evidence type="ECO:0000256" key="1">
    <source>
        <dbReference type="SAM" id="SignalP"/>
    </source>
</evidence>
<protein>
    <recommendedName>
        <fullName evidence="4">DUF1795 domain-containing protein</fullName>
    </recommendedName>
</protein>
<accession>F4L3L7</accession>
<dbReference type="STRING" id="760192.Halhy_6145"/>
<evidence type="ECO:0000313" key="3">
    <source>
        <dbReference type="Proteomes" id="UP000008461"/>
    </source>
</evidence>
<name>F4L3L7_HALH1</name>
<dbReference type="KEGG" id="hhy:Halhy_6145"/>
<dbReference type="AlphaFoldDB" id="F4L3L7"/>
<organism evidence="2 3">
    <name type="scientific">Haliscomenobacter hydrossis (strain ATCC 27775 / DSM 1100 / LMG 10767 / O)</name>
    <dbReference type="NCBI Taxonomy" id="760192"/>
    <lineage>
        <taxon>Bacteria</taxon>
        <taxon>Pseudomonadati</taxon>
        <taxon>Bacteroidota</taxon>
        <taxon>Saprospiria</taxon>
        <taxon>Saprospirales</taxon>
        <taxon>Haliscomenobacteraceae</taxon>
        <taxon>Haliscomenobacter</taxon>
    </lineage>
</organism>
<evidence type="ECO:0000313" key="2">
    <source>
        <dbReference type="EMBL" id="AEE53967.1"/>
    </source>
</evidence>
<dbReference type="Gene3D" id="3.40.1000.10">
    <property type="entry name" value="Mog1/PsbP, alpha/beta/alpha sandwich"/>
    <property type="match status" value="1"/>
</dbReference>